<protein>
    <submittedName>
        <fullName evidence="2">Rhs element Vgr protein</fullName>
    </submittedName>
</protein>
<proteinExistence type="predicted"/>
<gene>
    <name evidence="2" type="ORF">PTE_02896</name>
</gene>
<dbReference type="EMBL" id="AYSJ01000013">
    <property type="protein sequence ID" value="ETS30950.1"/>
    <property type="molecule type" value="Genomic_DNA"/>
</dbReference>
<comment type="caution">
    <text evidence="2">The sequence shown here is derived from an EMBL/GenBank/DDBJ whole genome shotgun (WGS) entry which is preliminary data.</text>
</comment>
<sequence>MATVVGPAGEEIYVSKEGCIRVHFHWDRYDKADENASCWVRFAQGWNGSGYGFMAVPRIGQEVIVSYLNGDIDRPIVTGCTYNGLNTVPMGMYRTVSPAVSIYRPGRR</sequence>
<dbReference type="PATRIC" id="fig|1004151.3.peg.2992"/>
<dbReference type="SUPFAM" id="SSF69255">
    <property type="entry name" value="gp5 N-terminal domain-like"/>
    <property type="match status" value="1"/>
</dbReference>
<dbReference type="Gene3D" id="2.40.50.230">
    <property type="entry name" value="Gp5 N-terminal domain"/>
    <property type="match status" value="1"/>
</dbReference>
<name>W3V755_9GAMM</name>
<reference evidence="2 3" key="1">
    <citation type="submission" date="2013-11" db="EMBL/GenBank/DDBJ databases">
        <title>Elucidation of the Photorhabdus temperata genome and generation of transposon mutant library to identify motility mutants.</title>
        <authorList>
            <person name="Hurst S.G.IV."/>
            <person name="Micheals B."/>
            <person name="Abebe-Akele F."/>
            <person name="Rowedder H."/>
            <person name="Bullock H."/>
            <person name="Jackobeck R."/>
            <person name="Janicki E."/>
            <person name="Tisa L.S."/>
        </authorList>
    </citation>
    <scope>NUCLEOTIDE SEQUENCE [LARGE SCALE GENOMIC DNA]</scope>
    <source>
        <strain evidence="2 3">NC19</strain>
    </source>
</reference>
<dbReference type="NCBIfam" id="TIGR01646">
    <property type="entry name" value="vgr_GE"/>
    <property type="match status" value="1"/>
</dbReference>
<dbReference type="AlphaFoldDB" id="W3V755"/>
<dbReference type="InterPro" id="IPR037026">
    <property type="entry name" value="Vgr_OB-fold_dom_sf"/>
</dbReference>
<accession>W3V755</accession>
<dbReference type="Proteomes" id="UP000018957">
    <property type="component" value="Unassembled WGS sequence"/>
</dbReference>
<dbReference type="InterPro" id="IPR006533">
    <property type="entry name" value="T6SS_Vgr_RhsGE"/>
</dbReference>
<dbReference type="Pfam" id="PF04717">
    <property type="entry name" value="Phage_base_V"/>
    <property type="match status" value="1"/>
</dbReference>
<organism evidence="2 3">
    <name type="scientific">Photorhabdus khanii NC19</name>
    <dbReference type="NCBI Taxonomy" id="1004151"/>
    <lineage>
        <taxon>Bacteria</taxon>
        <taxon>Pseudomonadati</taxon>
        <taxon>Pseudomonadota</taxon>
        <taxon>Gammaproteobacteria</taxon>
        <taxon>Enterobacterales</taxon>
        <taxon>Morganellaceae</taxon>
        <taxon>Photorhabdus</taxon>
    </lineage>
</organism>
<evidence type="ECO:0000259" key="1">
    <source>
        <dbReference type="Pfam" id="PF04717"/>
    </source>
</evidence>
<keyword evidence="3" id="KW-1185">Reference proteome</keyword>
<dbReference type="InterPro" id="IPR006531">
    <property type="entry name" value="Gp5/Vgr_OB"/>
</dbReference>
<evidence type="ECO:0000313" key="3">
    <source>
        <dbReference type="Proteomes" id="UP000018957"/>
    </source>
</evidence>
<evidence type="ECO:0000313" key="2">
    <source>
        <dbReference type="EMBL" id="ETS30950.1"/>
    </source>
</evidence>
<feature type="domain" description="Gp5/Type VI secretion system Vgr protein OB-fold" evidence="1">
    <location>
        <begin position="17"/>
        <end position="82"/>
    </location>
</feature>